<gene>
    <name evidence="2" type="ORF">ONZ51_g9789</name>
</gene>
<dbReference type="PANTHER" id="PTHR36183:SF2">
    <property type="entry name" value="BETA-GLUCURONIDASE C-TERMINAL DOMAIN-CONTAINING PROTEIN"/>
    <property type="match status" value="1"/>
</dbReference>
<dbReference type="Gene3D" id="3.20.20.80">
    <property type="entry name" value="Glycosidases"/>
    <property type="match status" value="2"/>
</dbReference>
<comment type="caution">
    <text evidence="2">The sequence shown here is derived from an EMBL/GenBank/DDBJ whole genome shotgun (WGS) entry which is preliminary data.</text>
</comment>
<sequence>MSRPKGEHDPAAPAPRRDTAADGTYVNACGKNYMASDPIVPPGGQFPIPAASSKPLLALRCAPVIKPYLPEDASTLAGFLVDTPVTFSEIQGAAPIELPEHGAPGELLVTVTVDGHTLAKGPVALNASKVELPFSLGSLKPQSKPFDVKCAATYLAPGTKKAQTFTASTSLSYLPDPPDGRSVTKMDLRTGALLAKPATGKGGAYETVFPVGFYTNFGGYLASNLSLIDEIKAQGFTVVHPIPTYDNLTALELMIERMEQVGIYLMYDMRWTYMNSTAVTEEVNRVKNSPALLLWYTGDEPDGTSDPLDATSSTYDLIYSLDGYHPVSLVLNCENYFWTDYTAGTDIVMQDTYMVGINATWSTVWGTPCTPEYGDCGCDNCKGEFEDISTRMDEFAQRRFIDGWELTKAMWTVPQGFGGDSYWDREPTGKEFVLQSVLAINHGALGVVSWNAPTTDDITSSAAALSKSLTVMKDFILSPQATFEHVVADRVDVGLWTVGGRTLVLATNLNYATAHFDLRSVDGLALKALLSKQVLDSGAKLSGHVITLDSATTMALPTLLCVLLAAFSGARAVTVYGQQPIVPTTTSYAPGATYTGLAAYDPRILDPPPLPDPLPPNQFGIQLSASSSNVQGLSIPLSGAFFGFSVEMSVVTQVIGLNGSFIRPEFLNLMSLVAQRAGRVHVRVGGNTQETARMVQSLEDGKAIEKQQVDSNNPTQTPALLYTPEILYLLSNISSLVNVKWYLGVPLNDTSDLRLEIAEWGERILGDNLIGLQVGNEPDLYQRHGHRPEGYGPYDYFGEFGEVVNAMKTLNLPVTNNLIGPSLATGDWIPEDVWNTGFIPAYTDSLTALSVEHYPDDNCAAIYEGFGTPVDPQVEFAKYLNHTAGMSIIQPYLNSAMIAQQAGKPFIMFETNSASCGGFPGISTSFGAALWALDYGLQMAYSNFSHALLHVGGQNVYYNPFTAPPTNESSYHQWTVGPIFYSVLAVAETLGSSNNSQIVDLNANGGNIFTPGYAVYENGNLARLALLNFMTDPSGANDYTATIS</sequence>
<dbReference type="PANTHER" id="PTHR36183">
    <property type="entry name" value="BETA-GLUCURONIDASE"/>
    <property type="match status" value="1"/>
</dbReference>
<accession>A0AAD7TKQ5</accession>
<evidence type="ECO:0000256" key="1">
    <source>
        <dbReference type="SAM" id="MobiDB-lite"/>
    </source>
</evidence>
<evidence type="ECO:0000313" key="2">
    <source>
        <dbReference type="EMBL" id="KAJ8468217.1"/>
    </source>
</evidence>
<dbReference type="Proteomes" id="UP001215151">
    <property type="component" value="Unassembled WGS sequence"/>
</dbReference>
<protein>
    <recommendedName>
        <fullName evidence="4">Glycoside hydrolase family 79 protein</fullName>
    </recommendedName>
</protein>
<reference evidence="2" key="1">
    <citation type="submission" date="2022-11" db="EMBL/GenBank/DDBJ databases">
        <title>Genome Sequence of Cubamyces cubensis.</title>
        <authorList>
            <person name="Buettner E."/>
        </authorList>
    </citation>
    <scope>NUCLEOTIDE SEQUENCE</scope>
    <source>
        <strain evidence="2">MPL-01</strain>
    </source>
</reference>
<dbReference type="AlphaFoldDB" id="A0AAD7TKQ5"/>
<feature type="region of interest" description="Disordered" evidence="1">
    <location>
        <begin position="1"/>
        <end position="22"/>
    </location>
</feature>
<proteinExistence type="predicted"/>
<dbReference type="InterPro" id="IPR052974">
    <property type="entry name" value="GH79_Enzymes"/>
</dbReference>
<dbReference type="InterPro" id="IPR017853">
    <property type="entry name" value="GH"/>
</dbReference>
<dbReference type="EMBL" id="JAPEVG010000349">
    <property type="protein sequence ID" value="KAJ8468217.1"/>
    <property type="molecule type" value="Genomic_DNA"/>
</dbReference>
<evidence type="ECO:0008006" key="4">
    <source>
        <dbReference type="Google" id="ProtNLM"/>
    </source>
</evidence>
<dbReference type="SUPFAM" id="SSF51445">
    <property type="entry name" value="(Trans)glycosidases"/>
    <property type="match status" value="2"/>
</dbReference>
<evidence type="ECO:0000313" key="3">
    <source>
        <dbReference type="Proteomes" id="UP001215151"/>
    </source>
</evidence>
<keyword evidence="3" id="KW-1185">Reference proteome</keyword>
<feature type="compositionally biased region" description="Basic and acidic residues" evidence="1">
    <location>
        <begin position="1"/>
        <end position="20"/>
    </location>
</feature>
<organism evidence="2 3">
    <name type="scientific">Trametes cubensis</name>
    <dbReference type="NCBI Taxonomy" id="1111947"/>
    <lineage>
        <taxon>Eukaryota</taxon>
        <taxon>Fungi</taxon>
        <taxon>Dikarya</taxon>
        <taxon>Basidiomycota</taxon>
        <taxon>Agaricomycotina</taxon>
        <taxon>Agaricomycetes</taxon>
        <taxon>Polyporales</taxon>
        <taxon>Polyporaceae</taxon>
        <taxon>Trametes</taxon>
    </lineage>
</organism>
<name>A0AAD7TKQ5_9APHY</name>